<proteinExistence type="predicted"/>
<gene>
    <name evidence="2" type="ORF">UV20_C0033G0002</name>
</gene>
<dbReference type="Pfam" id="PF18903">
    <property type="entry name" value="DUF5659"/>
    <property type="match status" value="1"/>
</dbReference>
<protein>
    <recommendedName>
        <fullName evidence="1">DUF5659 domain-containing protein</fullName>
    </recommendedName>
</protein>
<dbReference type="EMBL" id="LCDO01000033">
    <property type="protein sequence ID" value="KKS54442.1"/>
    <property type="molecule type" value="Genomic_DNA"/>
</dbReference>
<evidence type="ECO:0000259" key="1">
    <source>
        <dbReference type="Pfam" id="PF18903"/>
    </source>
</evidence>
<evidence type="ECO:0000313" key="2">
    <source>
        <dbReference type="EMBL" id="KKS54442.1"/>
    </source>
</evidence>
<organism evidence="2 3">
    <name type="scientific">Candidatus Magasanikbacteria bacterium GW2011_GWA2_42_32</name>
    <dbReference type="NCBI Taxonomy" id="1619039"/>
    <lineage>
        <taxon>Bacteria</taxon>
        <taxon>Candidatus Magasanikiibacteriota</taxon>
    </lineage>
</organism>
<evidence type="ECO:0000313" key="3">
    <source>
        <dbReference type="Proteomes" id="UP000034837"/>
    </source>
</evidence>
<comment type="caution">
    <text evidence="2">The sequence shown here is derived from an EMBL/GenBank/DDBJ whole genome shotgun (WGS) entry which is preliminary data.</text>
</comment>
<accession>A0A0G1A0I6</accession>
<dbReference type="AlphaFoldDB" id="A0A0G1A0I6"/>
<sequence length="124" mass="14633">MPDFFGEFSLYRVEGRNKLLTNKNYMTKKQQSVGQPEEYTYLPLDDTQNYFYSHDIGLVAYLLCQNFELVGLDKAVRNKVLFILKRGDGIDTEVKKYWDFKSSVDAQSYFNQIKRLKNQIFSSE</sequence>
<reference evidence="2 3" key="1">
    <citation type="journal article" date="2015" name="Nature">
        <title>rRNA introns, odd ribosomes, and small enigmatic genomes across a large radiation of phyla.</title>
        <authorList>
            <person name="Brown C.T."/>
            <person name="Hug L.A."/>
            <person name="Thomas B.C."/>
            <person name="Sharon I."/>
            <person name="Castelle C.J."/>
            <person name="Singh A."/>
            <person name="Wilkins M.J."/>
            <person name="Williams K.H."/>
            <person name="Banfield J.F."/>
        </authorList>
    </citation>
    <scope>NUCLEOTIDE SEQUENCE [LARGE SCALE GENOMIC DNA]</scope>
</reference>
<name>A0A0G1A0I6_9BACT</name>
<dbReference type="InterPro" id="IPR043718">
    <property type="entry name" value="DUF5659"/>
</dbReference>
<dbReference type="Proteomes" id="UP000034837">
    <property type="component" value="Unassembled WGS sequence"/>
</dbReference>
<feature type="domain" description="DUF5659" evidence="1">
    <location>
        <begin position="49"/>
        <end position="121"/>
    </location>
</feature>